<dbReference type="InterPro" id="IPR033756">
    <property type="entry name" value="YlxH/NBP35"/>
</dbReference>
<dbReference type="Gene3D" id="3.40.50.300">
    <property type="entry name" value="P-loop containing nucleotide triphosphate hydrolases"/>
    <property type="match status" value="1"/>
</dbReference>
<dbReference type="Pfam" id="PF10609">
    <property type="entry name" value="ParA"/>
    <property type="match status" value="1"/>
</dbReference>
<evidence type="ECO:0008006" key="5">
    <source>
        <dbReference type="Google" id="ProtNLM"/>
    </source>
</evidence>
<proteinExistence type="predicted"/>
<reference evidence="3 4" key="1">
    <citation type="submission" date="2019-12" db="EMBL/GenBank/DDBJ databases">
        <title>Full genome sequence of a Bacillus safensis strain isolated from commercially available natto in Indonesia.</title>
        <authorList>
            <person name="Yoshida M."/>
            <person name="Uomi M."/>
            <person name="Waturangi D."/>
            <person name="Ekaputri J.J."/>
            <person name="Setiamarga D.H.E."/>
        </authorList>
    </citation>
    <scope>NUCLEOTIDE SEQUENCE [LARGE SCALE GENOMIC DNA]</scope>
    <source>
        <strain evidence="3 4">IDN1</strain>
    </source>
</reference>
<dbReference type="EMBL" id="AP021906">
    <property type="protein sequence ID" value="BBP89382.1"/>
    <property type="molecule type" value="Genomic_DNA"/>
</dbReference>
<sequence>MSGKGGVGKSNLTLNMALSIASTERRVLVIDLDFGMGNIDILLGKTSTSSILDVLVRKKILPSSHDKRNG</sequence>
<dbReference type="GO" id="GO:0051782">
    <property type="term" value="P:negative regulation of cell division"/>
    <property type="evidence" value="ECO:0007669"/>
    <property type="project" value="TreeGrafter"/>
</dbReference>
<gene>
    <name evidence="3" type="ORF">BsIDN1_30000</name>
</gene>
<dbReference type="GO" id="GO:0016887">
    <property type="term" value="F:ATP hydrolysis activity"/>
    <property type="evidence" value="ECO:0007669"/>
    <property type="project" value="TreeGrafter"/>
</dbReference>
<dbReference type="AlphaFoldDB" id="A0A5S9M9Y0"/>
<dbReference type="InterPro" id="IPR027417">
    <property type="entry name" value="P-loop_NTPase"/>
</dbReference>
<evidence type="ECO:0000256" key="2">
    <source>
        <dbReference type="ARBA" id="ARBA00022840"/>
    </source>
</evidence>
<dbReference type="InterPro" id="IPR050625">
    <property type="entry name" value="ParA/MinD_ATPase"/>
</dbReference>
<dbReference type="GO" id="GO:0005524">
    <property type="term" value="F:ATP binding"/>
    <property type="evidence" value="ECO:0007669"/>
    <property type="project" value="UniProtKB-KW"/>
</dbReference>
<organism evidence="3 4">
    <name type="scientific">Bacillus safensis</name>
    <dbReference type="NCBI Taxonomy" id="561879"/>
    <lineage>
        <taxon>Bacteria</taxon>
        <taxon>Bacillati</taxon>
        <taxon>Bacillota</taxon>
        <taxon>Bacilli</taxon>
        <taxon>Bacillales</taxon>
        <taxon>Bacillaceae</taxon>
        <taxon>Bacillus</taxon>
    </lineage>
</organism>
<evidence type="ECO:0000313" key="3">
    <source>
        <dbReference type="EMBL" id="BBP89382.1"/>
    </source>
</evidence>
<dbReference type="PANTHER" id="PTHR43384:SF4">
    <property type="entry name" value="CELLULOSE BIOSYNTHESIS PROTEIN BCSQ-RELATED"/>
    <property type="match status" value="1"/>
</dbReference>
<dbReference type="SUPFAM" id="SSF52540">
    <property type="entry name" value="P-loop containing nucleoside triphosphate hydrolases"/>
    <property type="match status" value="1"/>
</dbReference>
<evidence type="ECO:0000313" key="4">
    <source>
        <dbReference type="Proteomes" id="UP000464658"/>
    </source>
</evidence>
<evidence type="ECO:0000256" key="1">
    <source>
        <dbReference type="ARBA" id="ARBA00022741"/>
    </source>
</evidence>
<name>A0A5S9M9Y0_BACIA</name>
<keyword evidence="2" id="KW-0067">ATP-binding</keyword>
<dbReference type="Proteomes" id="UP000464658">
    <property type="component" value="Chromosome"/>
</dbReference>
<keyword evidence="1" id="KW-0547">Nucleotide-binding</keyword>
<accession>A0A5S9M9Y0</accession>
<dbReference type="GO" id="GO:0009898">
    <property type="term" value="C:cytoplasmic side of plasma membrane"/>
    <property type="evidence" value="ECO:0007669"/>
    <property type="project" value="TreeGrafter"/>
</dbReference>
<dbReference type="GO" id="GO:0005829">
    <property type="term" value="C:cytosol"/>
    <property type="evidence" value="ECO:0007669"/>
    <property type="project" value="TreeGrafter"/>
</dbReference>
<dbReference type="PANTHER" id="PTHR43384">
    <property type="entry name" value="SEPTUM SITE-DETERMINING PROTEIN MIND HOMOLOG, CHLOROPLASTIC-RELATED"/>
    <property type="match status" value="1"/>
</dbReference>
<protein>
    <recommendedName>
        <fullName evidence="5">CobQ/CobB/MinD/ParA nucleotide binding domain-containing protein</fullName>
    </recommendedName>
</protein>